<reference evidence="11 12" key="1">
    <citation type="submission" date="2018-08" db="EMBL/GenBank/DDBJ databases">
        <title>Sequencing the genomes of 1000 actinobacteria strains.</title>
        <authorList>
            <person name="Klenk H.-P."/>
        </authorList>
    </citation>
    <scope>NUCLEOTIDE SEQUENCE [LARGE SCALE GENOMIC DNA]</scope>
    <source>
        <strain evidence="11 12">DSM 22891</strain>
    </source>
</reference>
<dbReference type="GO" id="GO:0005737">
    <property type="term" value="C:cytoplasm"/>
    <property type="evidence" value="ECO:0007669"/>
    <property type="project" value="UniProtKB-SubCell"/>
</dbReference>
<feature type="binding site" evidence="8">
    <location>
        <begin position="71"/>
        <end position="73"/>
    </location>
    <ligand>
        <name>GTP</name>
        <dbReference type="ChEBI" id="CHEBI:37565"/>
    </ligand>
</feature>
<comment type="domain">
    <text evidence="8">The N-terminal domain determines nucleotide recognition and specific binding, while the C-terminal domain determines the specific binding to the target protein.</text>
</comment>
<gene>
    <name evidence="8" type="primary">mobA</name>
    <name evidence="11" type="ORF">DFJ64_1824</name>
</gene>
<dbReference type="AlphaFoldDB" id="A0A3D9V4X4"/>
<comment type="catalytic activity">
    <reaction evidence="8">
        <text>Mo-molybdopterin + GTP + H(+) = Mo-molybdopterin guanine dinucleotide + diphosphate</text>
        <dbReference type="Rhea" id="RHEA:34243"/>
        <dbReference type="ChEBI" id="CHEBI:15378"/>
        <dbReference type="ChEBI" id="CHEBI:33019"/>
        <dbReference type="ChEBI" id="CHEBI:37565"/>
        <dbReference type="ChEBI" id="CHEBI:71302"/>
        <dbReference type="ChEBI" id="CHEBI:71310"/>
        <dbReference type="EC" id="2.7.7.77"/>
    </reaction>
</comment>
<evidence type="ECO:0000313" key="11">
    <source>
        <dbReference type="EMBL" id="REF36416.1"/>
    </source>
</evidence>
<accession>A0A3D9V4X4</accession>
<dbReference type="GO" id="GO:0005525">
    <property type="term" value="F:GTP binding"/>
    <property type="evidence" value="ECO:0007669"/>
    <property type="project" value="UniProtKB-UniRule"/>
</dbReference>
<sequence length="254" mass="26209">MWNPAEAPTRSPIPQVPQAPSSQAPGSPAPVASAAGEPTTPGHGNALGFTSAGGWRPATATHLQAYDVVVLAGGAARRFGGADKVLLPVAGRPMLERVLAAGAGARTTVVVGPRRPLPVAVRWTREDPPGSGPLAALAAGLSLCEAPITTVLAADMPMLDETVVAALVEAASADDVDGAVLTDDTGEQQPLAAAYRRQALQDVLTTIGDPRDRPMRLLLRALRLATVPNPRAALDCDTPDDLFHADRVAEQRLS</sequence>
<proteinExistence type="inferred from homology"/>
<evidence type="ECO:0000256" key="8">
    <source>
        <dbReference type="HAMAP-Rule" id="MF_00316"/>
    </source>
</evidence>
<comment type="caution">
    <text evidence="11">The sequence shown here is derived from an EMBL/GenBank/DDBJ whole genome shotgun (WGS) entry which is preliminary data.</text>
</comment>
<keyword evidence="5 8" id="KW-0460">Magnesium</keyword>
<dbReference type="Pfam" id="PF12804">
    <property type="entry name" value="NTP_transf_3"/>
    <property type="match status" value="1"/>
</dbReference>
<feature type="binding site" evidence="8">
    <location>
        <position position="155"/>
    </location>
    <ligand>
        <name>GTP</name>
        <dbReference type="ChEBI" id="CHEBI:37565"/>
    </ligand>
</feature>
<feature type="domain" description="MobA-like NTP transferase" evidence="10">
    <location>
        <begin position="68"/>
        <end position="219"/>
    </location>
</feature>
<comment type="caution">
    <text evidence="8">Lacks conserved residue(s) required for the propagation of feature annotation.</text>
</comment>
<evidence type="ECO:0000259" key="10">
    <source>
        <dbReference type="Pfam" id="PF12804"/>
    </source>
</evidence>
<dbReference type="InterPro" id="IPR025877">
    <property type="entry name" value="MobA-like_NTP_Trfase"/>
</dbReference>
<feature type="compositionally biased region" description="Low complexity" evidence="9">
    <location>
        <begin position="16"/>
        <end position="36"/>
    </location>
</feature>
<dbReference type="Proteomes" id="UP000256485">
    <property type="component" value="Unassembled WGS sequence"/>
</dbReference>
<keyword evidence="6 8" id="KW-0342">GTP-binding</keyword>
<evidence type="ECO:0000256" key="7">
    <source>
        <dbReference type="ARBA" id="ARBA00023150"/>
    </source>
</evidence>
<dbReference type="PANTHER" id="PTHR19136:SF81">
    <property type="entry name" value="MOLYBDENUM COFACTOR GUANYLYLTRANSFERASE"/>
    <property type="match status" value="1"/>
</dbReference>
<keyword evidence="3 8" id="KW-0479">Metal-binding</keyword>
<dbReference type="GO" id="GO:0061603">
    <property type="term" value="F:molybdenum cofactor guanylyltransferase activity"/>
    <property type="evidence" value="ECO:0007669"/>
    <property type="project" value="UniProtKB-EC"/>
</dbReference>
<evidence type="ECO:0000256" key="4">
    <source>
        <dbReference type="ARBA" id="ARBA00022741"/>
    </source>
</evidence>
<organism evidence="11 12">
    <name type="scientific">Thermasporomyces composti</name>
    <dbReference type="NCBI Taxonomy" id="696763"/>
    <lineage>
        <taxon>Bacteria</taxon>
        <taxon>Bacillati</taxon>
        <taxon>Actinomycetota</taxon>
        <taxon>Actinomycetes</taxon>
        <taxon>Propionibacteriales</taxon>
        <taxon>Nocardioidaceae</taxon>
        <taxon>Thermasporomyces</taxon>
    </lineage>
</organism>
<protein>
    <recommendedName>
        <fullName evidence="8">Probable molybdenum cofactor guanylyltransferase</fullName>
        <shortName evidence="8">MoCo guanylyltransferase</shortName>
        <ecNumber evidence="8">2.7.7.77</ecNumber>
    </recommendedName>
    <alternativeName>
        <fullName evidence="8">GTP:molybdopterin guanylyltransferase</fullName>
    </alternativeName>
    <alternativeName>
        <fullName evidence="8">Mo-MPT guanylyltransferase</fullName>
    </alternativeName>
    <alternativeName>
        <fullName evidence="8">Molybdopterin guanylyltransferase</fullName>
    </alternativeName>
    <alternativeName>
        <fullName evidence="8">Molybdopterin-guanine dinucleotide synthase</fullName>
        <shortName evidence="8">MGD synthase</shortName>
    </alternativeName>
</protein>
<feature type="region of interest" description="Disordered" evidence="9">
    <location>
        <begin position="1"/>
        <end position="50"/>
    </location>
</feature>
<evidence type="ECO:0000256" key="3">
    <source>
        <dbReference type="ARBA" id="ARBA00022723"/>
    </source>
</evidence>
<keyword evidence="4 8" id="KW-0547">Nucleotide-binding</keyword>
<feature type="binding site" evidence="8">
    <location>
        <position position="155"/>
    </location>
    <ligand>
        <name>Mg(2+)</name>
        <dbReference type="ChEBI" id="CHEBI:18420"/>
    </ligand>
</feature>
<dbReference type="GO" id="GO:0006777">
    <property type="term" value="P:Mo-molybdopterin cofactor biosynthetic process"/>
    <property type="evidence" value="ECO:0007669"/>
    <property type="project" value="UniProtKB-KW"/>
</dbReference>
<dbReference type="HAMAP" id="MF_00316">
    <property type="entry name" value="MobA"/>
    <property type="match status" value="1"/>
</dbReference>
<dbReference type="Gene3D" id="3.90.550.10">
    <property type="entry name" value="Spore Coat Polysaccharide Biosynthesis Protein SpsA, Chain A"/>
    <property type="match status" value="1"/>
</dbReference>
<evidence type="ECO:0000256" key="5">
    <source>
        <dbReference type="ARBA" id="ARBA00022842"/>
    </source>
</evidence>
<dbReference type="RefSeq" id="WP_115850058.1">
    <property type="nucleotide sequence ID" value="NZ_QTUC01000001.1"/>
</dbReference>
<dbReference type="OrthoDB" id="4735656at2"/>
<dbReference type="EMBL" id="QTUC01000001">
    <property type="protein sequence ID" value="REF36416.1"/>
    <property type="molecule type" value="Genomic_DNA"/>
</dbReference>
<keyword evidence="1 8" id="KW-0963">Cytoplasm</keyword>
<dbReference type="GO" id="GO:0046872">
    <property type="term" value="F:metal ion binding"/>
    <property type="evidence" value="ECO:0007669"/>
    <property type="project" value="UniProtKB-KW"/>
</dbReference>
<comment type="similarity">
    <text evidence="8">Belongs to the MobA family.</text>
</comment>
<dbReference type="InterPro" id="IPR029044">
    <property type="entry name" value="Nucleotide-diphossugar_trans"/>
</dbReference>
<comment type="cofactor">
    <cofactor evidence="8">
        <name>Mg(2+)</name>
        <dbReference type="ChEBI" id="CHEBI:18420"/>
    </cofactor>
</comment>
<keyword evidence="12" id="KW-1185">Reference proteome</keyword>
<name>A0A3D9V4X4_THECX</name>
<comment type="function">
    <text evidence="8">Transfers a GMP moiety from GTP to Mo-molybdopterin (Mo-MPT) cofactor (Moco or molybdenum cofactor) to form Mo-molybdopterin guanine dinucleotide (Mo-MGD) cofactor.</text>
</comment>
<evidence type="ECO:0000256" key="9">
    <source>
        <dbReference type="SAM" id="MobiDB-lite"/>
    </source>
</evidence>
<keyword evidence="2 8" id="KW-0808">Transferase</keyword>
<evidence type="ECO:0000256" key="6">
    <source>
        <dbReference type="ARBA" id="ARBA00023134"/>
    </source>
</evidence>
<evidence type="ECO:0000256" key="2">
    <source>
        <dbReference type="ARBA" id="ARBA00022679"/>
    </source>
</evidence>
<dbReference type="PANTHER" id="PTHR19136">
    <property type="entry name" value="MOLYBDENUM COFACTOR GUANYLYLTRANSFERASE"/>
    <property type="match status" value="1"/>
</dbReference>
<keyword evidence="7 8" id="KW-0501">Molybdenum cofactor biosynthesis</keyword>
<feature type="binding site" evidence="8">
    <location>
        <position position="84"/>
    </location>
    <ligand>
        <name>GTP</name>
        <dbReference type="ChEBI" id="CHEBI:37565"/>
    </ligand>
</feature>
<comment type="subcellular location">
    <subcellularLocation>
        <location evidence="8">Cytoplasm</location>
    </subcellularLocation>
</comment>
<dbReference type="EC" id="2.7.7.77" evidence="8"/>
<evidence type="ECO:0000256" key="1">
    <source>
        <dbReference type="ARBA" id="ARBA00022490"/>
    </source>
</evidence>
<evidence type="ECO:0000313" key="12">
    <source>
        <dbReference type="Proteomes" id="UP000256485"/>
    </source>
</evidence>
<dbReference type="InterPro" id="IPR013482">
    <property type="entry name" value="Molybde_CF_guanTrfase"/>
</dbReference>
<dbReference type="SUPFAM" id="SSF53448">
    <property type="entry name" value="Nucleotide-diphospho-sugar transferases"/>
    <property type="match status" value="1"/>
</dbReference>